<gene>
    <name evidence="2" type="ORF">SAMN05443432_11033</name>
</gene>
<dbReference type="CDD" id="cd04186">
    <property type="entry name" value="GT_2_like_c"/>
    <property type="match status" value="1"/>
</dbReference>
<evidence type="ECO:0000313" key="3">
    <source>
        <dbReference type="Proteomes" id="UP000322545"/>
    </source>
</evidence>
<name>A0A1M7K9C3_9RHOB</name>
<dbReference type="PANTHER" id="PTHR43179:SF7">
    <property type="entry name" value="RHAMNOSYLTRANSFERASE WBBL"/>
    <property type="match status" value="1"/>
</dbReference>
<dbReference type="SUPFAM" id="SSF53448">
    <property type="entry name" value="Nucleotide-diphospho-sugar transferases"/>
    <property type="match status" value="1"/>
</dbReference>
<evidence type="ECO:0000313" key="2">
    <source>
        <dbReference type="EMBL" id="SHM61834.1"/>
    </source>
</evidence>
<protein>
    <recommendedName>
        <fullName evidence="1">Glycosyltransferase 2-like domain-containing protein</fullName>
    </recommendedName>
</protein>
<dbReference type="Gene3D" id="3.90.550.10">
    <property type="entry name" value="Spore Coat Polysaccharide Biosynthesis Protein SpsA, Chain A"/>
    <property type="match status" value="1"/>
</dbReference>
<dbReference type="InterPro" id="IPR001173">
    <property type="entry name" value="Glyco_trans_2-like"/>
</dbReference>
<dbReference type="Pfam" id="PF00535">
    <property type="entry name" value="Glycos_transf_2"/>
    <property type="match status" value="1"/>
</dbReference>
<evidence type="ECO:0000259" key="1">
    <source>
        <dbReference type="Pfam" id="PF00535"/>
    </source>
</evidence>
<organism evidence="2 3">
    <name type="scientific">Roseovarius litoreus</name>
    <dbReference type="NCBI Taxonomy" id="1155722"/>
    <lineage>
        <taxon>Bacteria</taxon>
        <taxon>Pseudomonadati</taxon>
        <taxon>Pseudomonadota</taxon>
        <taxon>Alphaproteobacteria</taxon>
        <taxon>Rhodobacterales</taxon>
        <taxon>Roseobacteraceae</taxon>
        <taxon>Roseovarius</taxon>
    </lineage>
</organism>
<keyword evidence="3" id="KW-1185">Reference proteome</keyword>
<proteinExistence type="predicted"/>
<sequence length="327" mass="36058">MTSPDKSTTPSVQINVSIINYRTAELTLQCVRSVLEDGSQAQYMITIVDNASGDGSVDKLRGFIASLPEPARVQLVASETNSGFSGGHNQGIAACEAAYHLVLNSDAVLKPGFLDAILATAEAHPECGLFAPRIEYDDGTRQISCFRFPSPKSELIRGAATGPVTRLFRSRDVPLDNPPNPSQVEWASFACILLRDEMIRQIGPMDEGYFLYFEDVEYSWRARQAGWRICLAPEACAVHFRGGSGPVKASQAARKRLPAYYYASRTRVLYQMHGRAGLLMANLMWHLGRGIAQLRRLVGKPVPPATAQEFRDIWINVLTPLGDRRDS</sequence>
<dbReference type="Proteomes" id="UP000322545">
    <property type="component" value="Unassembled WGS sequence"/>
</dbReference>
<reference evidence="2 3" key="1">
    <citation type="submission" date="2016-11" db="EMBL/GenBank/DDBJ databases">
        <authorList>
            <person name="Varghese N."/>
            <person name="Submissions S."/>
        </authorList>
    </citation>
    <scope>NUCLEOTIDE SEQUENCE [LARGE SCALE GENOMIC DNA]</scope>
    <source>
        <strain evidence="2 3">DSM 28249</strain>
    </source>
</reference>
<dbReference type="PANTHER" id="PTHR43179">
    <property type="entry name" value="RHAMNOSYLTRANSFERASE WBBL"/>
    <property type="match status" value="1"/>
</dbReference>
<dbReference type="InterPro" id="IPR029044">
    <property type="entry name" value="Nucleotide-diphossugar_trans"/>
</dbReference>
<accession>A0A1M7K9C3</accession>
<dbReference type="EMBL" id="FRCB01000010">
    <property type="protein sequence ID" value="SHM61834.1"/>
    <property type="molecule type" value="Genomic_DNA"/>
</dbReference>
<feature type="domain" description="Glycosyltransferase 2-like" evidence="1">
    <location>
        <begin position="18"/>
        <end position="143"/>
    </location>
</feature>
<dbReference type="AlphaFoldDB" id="A0A1M7K9C3"/>